<protein>
    <submittedName>
        <fullName evidence="2">Uncharacterized protein</fullName>
    </submittedName>
</protein>
<dbReference type="EMBL" id="BAAAZE010000008">
    <property type="protein sequence ID" value="GAA4020348.1"/>
    <property type="molecule type" value="Genomic_DNA"/>
</dbReference>
<organism evidence="2 3">
    <name type="scientific">Actimicrobium antarcticum</name>
    <dbReference type="NCBI Taxonomy" id="1051899"/>
    <lineage>
        <taxon>Bacteria</taxon>
        <taxon>Pseudomonadati</taxon>
        <taxon>Pseudomonadota</taxon>
        <taxon>Betaproteobacteria</taxon>
        <taxon>Burkholderiales</taxon>
        <taxon>Oxalobacteraceae</taxon>
        <taxon>Actimicrobium</taxon>
    </lineage>
</organism>
<gene>
    <name evidence="2" type="ORF">GCM10022212_16030</name>
</gene>
<comment type="caution">
    <text evidence="2">The sequence shown here is derived from an EMBL/GenBank/DDBJ whole genome shotgun (WGS) entry which is preliminary data.</text>
</comment>
<name>A0ABP7T3F1_9BURK</name>
<feature type="transmembrane region" description="Helical" evidence="1">
    <location>
        <begin position="198"/>
        <end position="219"/>
    </location>
</feature>
<dbReference type="Proteomes" id="UP001501353">
    <property type="component" value="Unassembled WGS sequence"/>
</dbReference>
<evidence type="ECO:0000256" key="1">
    <source>
        <dbReference type="SAM" id="Phobius"/>
    </source>
</evidence>
<accession>A0ABP7T3F1</accession>
<keyword evidence="1" id="KW-0472">Membrane</keyword>
<reference evidence="3" key="1">
    <citation type="journal article" date="2019" name="Int. J. Syst. Evol. Microbiol.">
        <title>The Global Catalogue of Microorganisms (GCM) 10K type strain sequencing project: providing services to taxonomists for standard genome sequencing and annotation.</title>
        <authorList>
            <consortium name="The Broad Institute Genomics Platform"/>
            <consortium name="The Broad Institute Genome Sequencing Center for Infectious Disease"/>
            <person name="Wu L."/>
            <person name="Ma J."/>
        </authorList>
    </citation>
    <scope>NUCLEOTIDE SEQUENCE [LARGE SCALE GENOMIC DNA]</scope>
    <source>
        <strain evidence="3">JCM 16673</strain>
    </source>
</reference>
<keyword evidence="3" id="KW-1185">Reference proteome</keyword>
<sequence>MLASAVFQRSDTGRSEIHQKTYGLTQTERMVLILVDGLTPLAETQEKLKGLSPERFERAFNQLKSKDLIVEVMLAPDVLQPDIVDPVAAARFLQQDPLDPVTIVSFDADSDFGMELYGERGMDRGVNAISGNAAAGPALTVNLLSAAVGVAPSLVSVDFHIPLKKQPQTTNVFRMDAGAETREVGLIGPKIPVKKRLYMPWGPLMMAAGCLLLAASVVLRLMR</sequence>
<evidence type="ECO:0000313" key="3">
    <source>
        <dbReference type="Proteomes" id="UP001501353"/>
    </source>
</evidence>
<keyword evidence="1" id="KW-1133">Transmembrane helix</keyword>
<dbReference type="RefSeq" id="WP_344762762.1">
    <property type="nucleotide sequence ID" value="NZ_BAAAZE010000008.1"/>
</dbReference>
<keyword evidence="1" id="KW-0812">Transmembrane</keyword>
<proteinExistence type="predicted"/>
<evidence type="ECO:0000313" key="2">
    <source>
        <dbReference type="EMBL" id="GAA4020348.1"/>
    </source>
</evidence>